<evidence type="ECO:0000256" key="1">
    <source>
        <dbReference type="ARBA" id="ARBA00000085"/>
    </source>
</evidence>
<dbReference type="EC" id="2.7.13.3" evidence="2"/>
<dbReference type="Pfam" id="PF00512">
    <property type="entry name" value="HisKA"/>
    <property type="match status" value="1"/>
</dbReference>
<evidence type="ECO:0000256" key="3">
    <source>
        <dbReference type="ARBA" id="ARBA00022553"/>
    </source>
</evidence>
<dbReference type="CDD" id="cd00075">
    <property type="entry name" value="HATPase"/>
    <property type="match status" value="1"/>
</dbReference>
<sequence>MFNRRFARSRINIALWFTVTMGSILVAFAGVIYYLTILDELEDLDRLLYKKTSVMAVNAEYNWLTKQVNLENVPLVGTNTPPIGTDVVYARWYNSQRQLVQFFGTTPPSELTVSPGFSTLETVNNDTQTAPTSVWLRQVTLPVYQSELLIGYLQVAIPLAPTQQELAQLRLVLLLIVPVTIGIVGLAGWLLAGLAMQPIRDSYDQLQRFTSDASHELRAPLAAVMSNAQVGVISKSSDPSQQRLRFEKIVKVAKSMEALIGQLLFLARHEGQLTTQSLVEVDLTSWLKELADNYTSQIATQTTTQNVNFAIKLPQHTVKVKIDSDLLQQAVVNLLSNAFKYTPAGGSVQLRLFTRFHQAVIQVEDSGIGIPQSDLPRIFDRFYRVDSKRARKTGGFGLGLAIAQQIVRAHGGEINVKSVSGQGSTFQIQLPLA</sequence>
<dbReference type="EMBL" id="RSCK01000081">
    <property type="protein sequence ID" value="RUT04906.1"/>
    <property type="molecule type" value="Genomic_DNA"/>
</dbReference>
<dbReference type="Gene3D" id="3.30.565.10">
    <property type="entry name" value="Histidine kinase-like ATPase, C-terminal domain"/>
    <property type="match status" value="1"/>
</dbReference>
<dbReference type="CDD" id="cd00082">
    <property type="entry name" value="HisKA"/>
    <property type="match status" value="1"/>
</dbReference>
<dbReference type="PRINTS" id="PR00344">
    <property type="entry name" value="BCTRLSENSOR"/>
</dbReference>
<feature type="transmembrane region" description="Helical" evidence="7">
    <location>
        <begin position="12"/>
        <end position="35"/>
    </location>
</feature>
<dbReference type="Proteomes" id="UP000282574">
    <property type="component" value="Unassembled WGS sequence"/>
</dbReference>
<dbReference type="RefSeq" id="WP_106166898.1">
    <property type="nucleotide sequence ID" value="NZ_JAVKZF010000001.1"/>
</dbReference>
<keyword evidence="5 9" id="KW-0418">Kinase</keyword>
<keyword evidence="7" id="KW-1133">Transmembrane helix</keyword>
<keyword evidence="4" id="KW-0808">Transferase</keyword>
<dbReference type="InterPro" id="IPR003661">
    <property type="entry name" value="HisK_dim/P_dom"/>
</dbReference>
<dbReference type="PANTHER" id="PTHR43711:SF1">
    <property type="entry name" value="HISTIDINE KINASE 1"/>
    <property type="match status" value="1"/>
</dbReference>
<feature type="transmembrane region" description="Helical" evidence="7">
    <location>
        <begin position="171"/>
        <end position="192"/>
    </location>
</feature>
<comment type="caution">
    <text evidence="9">The sequence shown here is derived from an EMBL/GenBank/DDBJ whole genome shotgun (WGS) entry which is preliminary data.</text>
</comment>
<evidence type="ECO:0000256" key="6">
    <source>
        <dbReference type="ARBA" id="ARBA00023012"/>
    </source>
</evidence>
<keyword evidence="3" id="KW-0597">Phosphoprotein</keyword>
<dbReference type="InterPro" id="IPR036097">
    <property type="entry name" value="HisK_dim/P_sf"/>
</dbReference>
<evidence type="ECO:0000256" key="2">
    <source>
        <dbReference type="ARBA" id="ARBA00012438"/>
    </source>
</evidence>
<gene>
    <name evidence="9" type="ORF">DSM107010_56520</name>
</gene>
<evidence type="ECO:0000256" key="7">
    <source>
        <dbReference type="SAM" id="Phobius"/>
    </source>
</evidence>
<keyword evidence="7" id="KW-0472">Membrane</keyword>
<dbReference type="InterPro" id="IPR050736">
    <property type="entry name" value="Sensor_HK_Regulatory"/>
</dbReference>
<dbReference type="InterPro" id="IPR005467">
    <property type="entry name" value="His_kinase_dom"/>
</dbReference>
<dbReference type="AlphaFoldDB" id="A0AB37UDP4"/>
<dbReference type="InterPro" id="IPR004358">
    <property type="entry name" value="Sig_transdc_His_kin-like_C"/>
</dbReference>
<dbReference type="SMART" id="SM00388">
    <property type="entry name" value="HisKA"/>
    <property type="match status" value="1"/>
</dbReference>
<evidence type="ECO:0000313" key="9">
    <source>
        <dbReference type="EMBL" id="RUT04906.1"/>
    </source>
</evidence>
<dbReference type="PROSITE" id="PS50109">
    <property type="entry name" value="HIS_KIN"/>
    <property type="match status" value="1"/>
</dbReference>
<dbReference type="FunFam" id="3.30.565.10:FF:000006">
    <property type="entry name" value="Sensor histidine kinase WalK"/>
    <property type="match status" value="1"/>
</dbReference>
<feature type="domain" description="Histidine kinase" evidence="8">
    <location>
        <begin position="212"/>
        <end position="433"/>
    </location>
</feature>
<reference evidence="9 10" key="1">
    <citation type="journal article" date="2019" name="Genome Biol. Evol.">
        <title>Day and night: Metabolic profiles and evolutionary relationships of six axenic non-marine cyanobacteria.</title>
        <authorList>
            <person name="Will S.E."/>
            <person name="Henke P."/>
            <person name="Boedeker C."/>
            <person name="Huang S."/>
            <person name="Brinkmann H."/>
            <person name="Rohde M."/>
            <person name="Jarek M."/>
            <person name="Friedl T."/>
            <person name="Seufert S."/>
            <person name="Schumacher M."/>
            <person name="Overmann J."/>
            <person name="Neumann-Schaal M."/>
            <person name="Petersen J."/>
        </authorList>
    </citation>
    <scope>NUCLEOTIDE SEQUENCE [LARGE SCALE GENOMIC DNA]</scope>
    <source>
        <strain evidence="9 10">SAG 39.79</strain>
    </source>
</reference>
<keyword evidence="6" id="KW-0902">Two-component regulatory system</keyword>
<dbReference type="GO" id="GO:0000155">
    <property type="term" value="F:phosphorelay sensor kinase activity"/>
    <property type="evidence" value="ECO:0007669"/>
    <property type="project" value="InterPro"/>
</dbReference>
<dbReference type="Pfam" id="PF02518">
    <property type="entry name" value="HATPase_c"/>
    <property type="match status" value="1"/>
</dbReference>
<organism evidence="9 10">
    <name type="scientific">Chroococcidiopsis cubana SAG 39.79</name>
    <dbReference type="NCBI Taxonomy" id="388085"/>
    <lineage>
        <taxon>Bacteria</taxon>
        <taxon>Bacillati</taxon>
        <taxon>Cyanobacteriota</taxon>
        <taxon>Cyanophyceae</taxon>
        <taxon>Chroococcidiopsidales</taxon>
        <taxon>Chroococcidiopsidaceae</taxon>
        <taxon>Chroococcidiopsis</taxon>
    </lineage>
</organism>
<dbReference type="SMART" id="SM00387">
    <property type="entry name" value="HATPase_c"/>
    <property type="match status" value="1"/>
</dbReference>
<accession>A0AB37UDP4</accession>
<evidence type="ECO:0000256" key="5">
    <source>
        <dbReference type="ARBA" id="ARBA00022777"/>
    </source>
</evidence>
<dbReference type="PANTHER" id="PTHR43711">
    <property type="entry name" value="TWO-COMPONENT HISTIDINE KINASE"/>
    <property type="match status" value="1"/>
</dbReference>
<proteinExistence type="predicted"/>
<protein>
    <recommendedName>
        <fullName evidence="2">histidine kinase</fullName>
        <ecNumber evidence="2">2.7.13.3</ecNumber>
    </recommendedName>
</protein>
<dbReference type="InterPro" id="IPR036890">
    <property type="entry name" value="HATPase_C_sf"/>
</dbReference>
<evidence type="ECO:0000256" key="4">
    <source>
        <dbReference type="ARBA" id="ARBA00022679"/>
    </source>
</evidence>
<dbReference type="Gene3D" id="1.10.287.130">
    <property type="match status" value="1"/>
</dbReference>
<name>A0AB37UDP4_9CYAN</name>
<dbReference type="InterPro" id="IPR003594">
    <property type="entry name" value="HATPase_dom"/>
</dbReference>
<dbReference type="SUPFAM" id="SSF47384">
    <property type="entry name" value="Homodimeric domain of signal transducing histidine kinase"/>
    <property type="match status" value="1"/>
</dbReference>
<keyword evidence="10" id="KW-1185">Reference proteome</keyword>
<evidence type="ECO:0000259" key="8">
    <source>
        <dbReference type="PROSITE" id="PS50109"/>
    </source>
</evidence>
<evidence type="ECO:0000313" key="10">
    <source>
        <dbReference type="Proteomes" id="UP000282574"/>
    </source>
</evidence>
<keyword evidence="7" id="KW-0812">Transmembrane</keyword>
<comment type="catalytic activity">
    <reaction evidence="1">
        <text>ATP + protein L-histidine = ADP + protein N-phospho-L-histidine.</text>
        <dbReference type="EC" id="2.7.13.3"/>
    </reaction>
</comment>
<dbReference type="SUPFAM" id="SSF55874">
    <property type="entry name" value="ATPase domain of HSP90 chaperone/DNA topoisomerase II/histidine kinase"/>
    <property type="match status" value="1"/>
</dbReference>